<name>A0ABS8D936_9NEIS</name>
<sequence length="226" mass="25841">MYKKICIFAALLQLAGCASYPKYDPNAYSTLMVVKNKTDARAGKFFPDLDAVTNGFKQTDYELKDAKGRIKHAKENTDVKQARFAVGQCVNYWMASDLSNPYYPQLSAATSDCKATAKQLVAQKKPYEDVFLMTTYAKYHQRILESWFDAAEEKLISSWGTPSQINPVDMNTKKVVYYKSSSIVHSTVNGYNQVLNSWTETFWCRDTFVVTNRQIQNAYWEGNDCR</sequence>
<keyword evidence="2" id="KW-1185">Reference proteome</keyword>
<accession>A0ABS8D936</accession>
<reference evidence="1" key="1">
    <citation type="submission" date="2021-10" db="EMBL/GenBank/DDBJ databases">
        <title>The complete genome sequence of Leeia sp. TBRC 13508.</title>
        <authorList>
            <person name="Charoenyingcharoen P."/>
            <person name="Yukphan P."/>
        </authorList>
    </citation>
    <scope>NUCLEOTIDE SEQUENCE</scope>
    <source>
        <strain evidence="1">TBRC 13508</strain>
    </source>
</reference>
<protein>
    <recommendedName>
        <fullName evidence="3">Lipoprotein</fullName>
    </recommendedName>
</protein>
<evidence type="ECO:0000313" key="2">
    <source>
        <dbReference type="Proteomes" id="UP001165395"/>
    </source>
</evidence>
<proteinExistence type="predicted"/>
<dbReference type="EMBL" id="JAJBZT010000008">
    <property type="protein sequence ID" value="MCB6184719.1"/>
    <property type="molecule type" value="Genomic_DNA"/>
</dbReference>
<evidence type="ECO:0008006" key="3">
    <source>
        <dbReference type="Google" id="ProtNLM"/>
    </source>
</evidence>
<evidence type="ECO:0000313" key="1">
    <source>
        <dbReference type="EMBL" id="MCB6184719.1"/>
    </source>
</evidence>
<organism evidence="1 2">
    <name type="scientific">Leeia speluncae</name>
    <dbReference type="NCBI Taxonomy" id="2884804"/>
    <lineage>
        <taxon>Bacteria</taxon>
        <taxon>Pseudomonadati</taxon>
        <taxon>Pseudomonadota</taxon>
        <taxon>Betaproteobacteria</taxon>
        <taxon>Neisseriales</taxon>
        <taxon>Leeiaceae</taxon>
        <taxon>Leeia</taxon>
    </lineage>
</organism>
<gene>
    <name evidence="1" type="ORF">LIN78_14315</name>
</gene>
<comment type="caution">
    <text evidence="1">The sequence shown here is derived from an EMBL/GenBank/DDBJ whole genome shotgun (WGS) entry which is preliminary data.</text>
</comment>
<dbReference type="RefSeq" id="WP_227181531.1">
    <property type="nucleotide sequence ID" value="NZ_JAJBZT010000008.1"/>
</dbReference>
<dbReference type="Proteomes" id="UP001165395">
    <property type="component" value="Unassembled WGS sequence"/>
</dbReference>